<sequence>MPIKYIGRKTDFKGKTLWEILGNLKDFGVGRIIVRNRFQKYPEPTYIKIVKVAALPNASGAHLDFRKVAALVQKTFRGITDKNLVQIDRSSYKADYILIPKDEEYKYCQPPKETNPVILPRTVDFPPLLKELVLRDMKAAGTPVTEEPRLQLHYNITNSNIKKYRPAKEGEKPDIEFTMSMGKPTHSILYANIKQ</sequence>
<dbReference type="GO" id="GO:0005739">
    <property type="term" value="C:mitochondrion"/>
    <property type="evidence" value="ECO:0007669"/>
    <property type="project" value="InterPro"/>
</dbReference>
<dbReference type="Proteomes" id="UP000694920">
    <property type="component" value="Unplaced"/>
</dbReference>
<proteinExistence type="predicted"/>
<keyword evidence="2" id="KW-0689">Ribosomal protein</keyword>
<dbReference type="InterPro" id="IPR032053">
    <property type="entry name" value="Ribosomal_mS34"/>
</dbReference>
<dbReference type="GO" id="GO:0005840">
    <property type="term" value="C:ribosome"/>
    <property type="evidence" value="ECO:0007669"/>
    <property type="project" value="UniProtKB-KW"/>
</dbReference>
<organism evidence="1 2">
    <name type="scientific">Cephus cinctus</name>
    <name type="common">Wheat stem sawfly</name>
    <dbReference type="NCBI Taxonomy" id="211228"/>
    <lineage>
        <taxon>Eukaryota</taxon>
        <taxon>Metazoa</taxon>
        <taxon>Ecdysozoa</taxon>
        <taxon>Arthropoda</taxon>
        <taxon>Hexapoda</taxon>
        <taxon>Insecta</taxon>
        <taxon>Pterygota</taxon>
        <taxon>Neoptera</taxon>
        <taxon>Endopterygota</taxon>
        <taxon>Hymenoptera</taxon>
        <taxon>Cephoidea</taxon>
        <taxon>Cephidae</taxon>
        <taxon>Cephus</taxon>
    </lineage>
</organism>
<dbReference type="PANTHER" id="PTHR28589">
    <property type="entry name" value="28S RIBOSOMAL PROTEIN S34, MITOCHONDRIAL"/>
    <property type="match status" value="1"/>
</dbReference>
<dbReference type="RefSeq" id="XP_015590914.1">
    <property type="nucleotide sequence ID" value="XM_015735428.2"/>
</dbReference>
<dbReference type="GeneID" id="107265704"/>
<protein>
    <submittedName>
        <fullName evidence="2">28S ribosomal protein S34, mitochondrial isoform X2</fullName>
    </submittedName>
</protein>
<dbReference type="AlphaFoldDB" id="A0AAJ7BP28"/>
<keyword evidence="1" id="KW-1185">Reference proteome</keyword>
<gene>
    <name evidence="2" type="primary">LOC107265704</name>
</gene>
<accession>A0AAJ7BP28</accession>
<keyword evidence="2" id="KW-0687">Ribonucleoprotein</keyword>
<dbReference type="Pfam" id="PF16053">
    <property type="entry name" value="MRP-S34"/>
    <property type="match status" value="1"/>
</dbReference>
<evidence type="ECO:0000313" key="1">
    <source>
        <dbReference type="Proteomes" id="UP000694920"/>
    </source>
</evidence>
<evidence type="ECO:0000313" key="2">
    <source>
        <dbReference type="RefSeq" id="XP_015590914.1"/>
    </source>
</evidence>
<dbReference type="GO" id="GO:0003735">
    <property type="term" value="F:structural constituent of ribosome"/>
    <property type="evidence" value="ECO:0007669"/>
    <property type="project" value="InterPro"/>
</dbReference>
<reference evidence="2" key="1">
    <citation type="submission" date="2025-08" db="UniProtKB">
        <authorList>
            <consortium name="RefSeq"/>
        </authorList>
    </citation>
    <scope>IDENTIFICATION</scope>
</reference>
<name>A0AAJ7BP28_CEPCN</name>
<dbReference type="PANTHER" id="PTHR28589:SF1">
    <property type="entry name" value="SMALL RIBOSOMAL SUBUNIT PROTEIN MS34"/>
    <property type="match status" value="1"/>
</dbReference>